<accession>A0A2U1SLZ0</accession>
<dbReference type="AlphaFoldDB" id="A0A2U1SLZ0"/>
<gene>
    <name evidence="1" type="ORF">C5689_17315</name>
</gene>
<keyword evidence="2" id="KW-1185">Reference proteome</keyword>
<protein>
    <submittedName>
        <fullName evidence="1">Uncharacterized protein</fullName>
    </submittedName>
</protein>
<dbReference type="Proteomes" id="UP000245137">
    <property type="component" value="Unassembled WGS sequence"/>
</dbReference>
<reference evidence="1 2" key="1">
    <citation type="journal article" date="2018" name="Appl. Microbiol. Biotechnol.">
        <title>Co-cultivation of the strictly anaerobic methanogen Methanosarcina barkeri with aerobic methanotrophs in an oxygen-limited membrane bioreactor.</title>
        <authorList>
            <person name="In 't Zandt M.H."/>
            <person name="van den Bosch T.J.M."/>
            <person name="Rijkers R."/>
            <person name="van Kessel M.A.H.J."/>
            <person name="Jetten M.S.M."/>
            <person name="Welte C.U."/>
        </authorList>
    </citation>
    <scope>NUCLEOTIDE SEQUENCE [LARGE SCALE GENOMIC DNA]</scope>
    <source>
        <strain evidence="1 2">DSM 17706</strain>
    </source>
</reference>
<organism evidence="1 2">
    <name type="scientific">Methylosinus sporium</name>
    <dbReference type="NCBI Taxonomy" id="428"/>
    <lineage>
        <taxon>Bacteria</taxon>
        <taxon>Pseudomonadati</taxon>
        <taxon>Pseudomonadota</taxon>
        <taxon>Alphaproteobacteria</taxon>
        <taxon>Hyphomicrobiales</taxon>
        <taxon>Methylocystaceae</taxon>
        <taxon>Methylosinus</taxon>
    </lineage>
</organism>
<evidence type="ECO:0000313" key="1">
    <source>
        <dbReference type="EMBL" id="PWB92632.1"/>
    </source>
</evidence>
<evidence type="ECO:0000313" key="2">
    <source>
        <dbReference type="Proteomes" id="UP000245137"/>
    </source>
</evidence>
<comment type="caution">
    <text evidence="1">The sequence shown here is derived from an EMBL/GenBank/DDBJ whole genome shotgun (WGS) entry which is preliminary data.</text>
</comment>
<name>A0A2U1SLZ0_METSR</name>
<sequence>MITTLQQNRAKIIIPTPALGELLVKGREAAPEWLAILHKSRHFRISGVSVHPAPFWRRMAWKW</sequence>
<dbReference type="EMBL" id="PUIV01000042">
    <property type="protein sequence ID" value="PWB92632.1"/>
    <property type="molecule type" value="Genomic_DNA"/>
</dbReference>
<proteinExistence type="predicted"/>